<dbReference type="InterPro" id="IPR027417">
    <property type="entry name" value="P-loop_NTPase"/>
</dbReference>
<evidence type="ECO:0000256" key="5">
    <source>
        <dbReference type="ARBA" id="ARBA00022989"/>
    </source>
</evidence>
<sequence>FTRELRAAVYGGYDNIYPDYDYGYQAYSQNRQRQLFDQALPNGDFEPISYQFFVFISFILITDIPPLVSSIVQANNRYYCALEHHAWNLSYVYGTGFIEKCASMLFDGDNMTTISANKDRQQRGELYNNYNKPCSSLVQYRHYICTAFAYSQRARRRLQYGQIRAIKENRMPVKMPLNVTFDYNFNEVPPTTLDGALENSVKLTSYRLSDHRRYSAPPKDCSAVEVRHLKYTVGRARNPKTILSGINMTVPEGAIYGLLGPSGSGKTTLLRCVVGQLKPNEGYVKVFGFQPNQPGSQIPGPAIGYMPQEIAVYNDFTIEETLVYFGRLYRVSHKLLEERLMFLLTFLDLPHRKRLVANLSGGQKRRVSLASALVHSPPLLILDEPTVGVDPLLRQSIWQHLVTLTQTEKITVIITTHYIEEARRANIVGLMRRGRLLAENSPDELMARHDAVSIEDVFLKLCVSDTMRRAQKFASLTGMADIQQAVQQVGQNSVIPTPEIECKHQHQHQHNVNVVNSNDDAGSSGGASSTGSGSGSGSGSTGQSGGVGLSSSCCSTTAATVLNGSNINPNDTTTQVNKQHTVMTINDDATTTMGMAQQAAQETAQQQQHGQKEREVSFVRRSVTRALGSLFMRGSNSNNNNKDSNDLHTMNDSSNRSSINIDSLSNTMSAKQSKKALAAAEKRRQSGTYFLEQFLSKFQPPPGTPHQAASFNMINANTNANCSVPPAPLRSAIRFNTSATDRSDNNSSSCTTINTIASTISMTDHVPIGHTQQRPQHQQQLALPKIMIHNEHDCEQFITTTSDQQQQFDINNKHKYLPHPQSAPQNHHSSANIHDNDNEDDEDTYDPPVDPDMLMNPLALGTMSPGSKYDYKKQSVREYCQSIGTVTWKNYIRLRRNVPLLLFQFLLPSIQVILFCICVGNDPFDVPVAIVNEESSADSIAALSSQFLRLVDPHLVKQVPYTNLDAAIESVRRGSNWGVIHIPENFTMSIHNRFTGLEGDIDKDTIDNSTIKVYPDMTNQPIGYAMQIALRQAFAQLSKQTFEFIGLNPSLSDPPIHSFKCSKRFYFIYQPIKSTIHVQTRRNADPMEAPIYGEADMKNYLQYMAPGVIISISYIMATGLTSLAFIIERRDGLYDRTLAAGVDQIQILISHSIIQLSVMTVQISLVVFFTFVIYKVPTKGPFAWVFLLLLLQGLTGMAFGLFVSAVCEEENTAIMMILGTFYPNLLLAGVIWPLEAIPYWLRWFSYLQPQTIPTEALRNLIARGWNINETGVWAGFAVTSAWLIFFLAMASMVFKTKK</sequence>
<feature type="region of interest" description="Disordered" evidence="7">
    <location>
        <begin position="631"/>
        <end position="667"/>
    </location>
</feature>
<dbReference type="EMBL" id="JAIFTH010000763">
    <property type="protein sequence ID" value="KAG9508995.1"/>
    <property type="molecule type" value="Genomic_DNA"/>
</dbReference>
<dbReference type="Pfam" id="PF12698">
    <property type="entry name" value="ABC2_membrane_3"/>
    <property type="match status" value="1"/>
</dbReference>
<dbReference type="PROSITE" id="PS50893">
    <property type="entry name" value="ABC_TRANSPORTER_2"/>
    <property type="match status" value="1"/>
</dbReference>
<reference evidence="11 12" key="1">
    <citation type="submission" date="2020-10" db="EMBL/GenBank/DDBJ databases">
        <authorList>
            <person name="Klimov P.B."/>
            <person name="Dyachkov S.M."/>
            <person name="Chetverikov P.E."/>
        </authorList>
    </citation>
    <scope>NUCLEOTIDE SEQUENCE [LARGE SCALE GENOMIC DNA]</scope>
    <source>
        <strain evidence="11">BMOC 18-1129-001#AD2665</strain>
        <tissue evidence="11">Entire mites</tissue>
    </source>
</reference>
<dbReference type="InterPro" id="IPR013525">
    <property type="entry name" value="ABC2_TM"/>
</dbReference>
<feature type="transmembrane region" description="Helical" evidence="8">
    <location>
        <begin position="1103"/>
        <end position="1127"/>
    </location>
</feature>
<dbReference type="InterPro" id="IPR003593">
    <property type="entry name" value="AAA+_ATPase"/>
</dbReference>
<feature type="domain" description="ABC transmembrane type-2" evidence="10">
    <location>
        <begin position="1062"/>
        <end position="1297"/>
    </location>
</feature>
<keyword evidence="2 8" id="KW-0812">Transmembrane</keyword>
<organism evidence="11 12">
    <name type="scientific">Fragariocoptes setiger</name>
    <dbReference type="NCBI Taxonomy" id="1670756"/>
    <lineage>
        <taxon>Eukaryota</taxon>
        <taxon>Metazoa</taxon>
        <taxon>Ecdysozoa</taxon>
        <taxon>Arthropoda</taxon>
        <taxon>Chelicerata</taxon>
        <taxon>Arachnida</taxon>
        <taxon>Acari</taxon>
        <taxon>Acariformes</taxon>
        <taxon>Trombidiformes</taxon>
        <taxon>Prostigmata</taxon>
        <taxon>Eupodina</taxon>
        <taxon>Eriophyoidea</taxon>
        <taxon>Phytoptidae</taxon>
        <taxon>Fragariocoptes</taxon>
    </lineage>
</organism>
<feature type="region of interest" description="Disordered" evidence="7">
    <location>
        <begin position="561"/>
        <end position="580"/>
    </location>
</feature>
<evidence type="ECO:0000313" key="12">
    <source>
        <dbReference type="Proteomes" id="UP000825002"/>
    </source>
</evidence>
<dbReference type="InterPro" id="IPR003439">
    <property type="entry name" value="ABC_transporter-like_ATP-bd"/>
</dbReference>
<dbReference type="Pfam" id="PF00005">
    <property type="entry name" value="ABC_tran"/>
    <property type="match status" value="1"/>
</dbReference>
<evidence type="ECO:0000256" key="1">
    <source>
        <dbReference type="ARBA" id="ARBA00004141"/>
    </source>
</evidence>
<evidence type="ECO:0000256" key="2">
    <source>
        <dbReference type="ARBA" id="ARBA00022692"/>
    </source>
</evidence>
<feature type="compositionally biased region" description="Gly residues" evidence="7">
    <location>
        <begin position="532"/>
        <end position="548"/>
    </location>
</feature>
<dbReference type="PROSITE" id="PS00211">
    <property type="entry name" value="ABC_TRANSPORTER_1"/>
    <property type="match status" value="1"/>
</dbReference>
<feature type="region of interest" description="Disordered" evidence="7">
    <location>
        <begin position="814"/>
        <end position="850"/>
    </location>
</feature>
<evidence type="ECO:0000256" key="8">
    <source>
        <dbReference type="SAM" id="Phobius"/>
    </source>
</evidence>
<feature type="compositionally biased region" description="Polar residues" evidence="7">
    <location>
        <begin position="822"/>
        <end position="833"/>
    </location>
</feature>
<evidence type="ECO:0000256" key="6">
    <source>
        <dbReference type="ARBA" id="ARBA00023136"/>
    </source>
</evidence>
<feature type="transmembrane region" description="Helical" evidence="8">
    <location>
        <begin position="1148"/>
        <end position="1176"/>
    </location>
</feature>
<dbReference type="Gene3D" id="3.40.50.300">
    <property type="entry name" value="P-loop containing nucleotide triphosphate hydrolases"/>
    <property type="match status" value="1"/>
</dbReference>
<feature type="compositionally biased region" description="Polar residues" evidence="7">
    <location>
        <begin position="562"/>
        <end position="580"/>
    </location>
</feature>
<evidence type="ECO:0000313" key="11">
    <source>
        <dbReference type="EMBL" id="KAG9508995.1"/>
    </source>
</evidence>
<dbReference type="PROSITE" id="PS51012">
    <property type="entry name" value="ABC_TM2"/>
    <property type="match status" value="1"/>
</dbReference>
<accession>A0ABQ7S6X6</accession>
<dbReference type="PANTHER" id="PTHR43038:SF3">
    <property type="entry name" value="ABC TRANSPORTER G FAMILY MEMBER 20 ISOFORM X1"/>
    <property type="match status" value="1"/>
</dbReference>
<dbReference type="InterPro" id="IPR017871">
    <property type="entry name" value="ABC_transporter-like_CS"/>
</dbReference>
<name>A0ABQ7S6X6_9ACAR</name>
<feature type="region of interest" description="Disordered" evidence="7">
    <location>
        <begin position="595"/>
        <end position="619"/>
    </location>
</feature>
<dbReference type="SMART" id="SM00382">
    <property type="entry name" value="AAA"/>
    <property type="match status" value="1"/>
</dbReference>
<feature type="transmembrane region" description="Helical" evidence="8">
    <location>
        <begin position="1182"/>
        <end position="1206"/>
    </location>
</feature>
<dbReference type="SUPFAM" id="SSF52540">
    <property type="entry name" value="P-loop containing nucleoside triphosphate hydrolases"/>
    <property type="match status" value="1"/>
</dbReference>
<feature type="non-terminal residue" evidence="11">
    <location>
        <position position="1"/>
    </location>
</feature>
<keyword evidence="6 8" id="KW-0472">Membrane</keyword>
<keyword evidence="3" id="KW-0547">Nucleotide-binding</keyword>
<feature type="region of interest" description="Disordered" evidence="7">
    <location>
        <begin position="514"/>
        <end position="549"/>
    </location>
</feature>
<comment type="caution">
    <text evidence="11">The sequence shown here is derived from an EMBL/GenBank/DDBJ whole genome shotgun (WGS) entry which is preliminary data.</text>
</comment>
<dbReference type="CDD" id="cd03230">
    <property type="entry name" value="ABC_DR_subfamily_A"/>
    <property type="match status" value="1"/>
</dbReference>
<keyword evidence="5 8" id="KW-1133">Transmembrane helix</keyword>
<gene>
    <name evidence="11" type="primary">abcG23</name>
    <name evidence="11" type="ORF">GZH46_02497</name>
</gene>
<protein>
    <submittedName>
        <fullName evidence="11">ABC transporter G family member 23</fullName>
    </submittedName>
</protein>
<feature type="transmembrane region" description="Helical" evidence="8">
    <location>
        <begin position="1213"/>
        <end position="1234"/>
    </location>
</feature>
<comment type="subcellular location">
    <subcellularLocation>
        <location evidence="1">Membrane</location>
        <topology evidence="1">Multi-pass membrane protein</topology>
    </subcellularLocation>
</comment>
<proteinExistence type="predicted"/>
<dbReference type="InterPro" id="IPR047817">
    <property type="entry name" value="ABC2_TM_bact-type"/>
</dbReference>
<feature type="compositionally biased region" description="Low complexity" evidence="7">
    <location>
        <begin position="651"/>
        <end position="666"/>
    </location>
</feature>
<feature type="transmembrane region" description="Helical" evidence="8">
    <location>
        <begin position="1272"/>
        <end position="1294"/>
    </location>
</feature>
<keyword evidence="12" id="KW-1185">Reference proteome</keyword>
<keyword evidence="4" id="KW-0067">ATP-binding</keyword>
<dbReference type="PANTHER" id="PTHR43038">
    <property type="entry name" value="ATP-BINDING CASSETTE, SUB-FAMILY H, MEMBER 1"/>
    <property type="match status" value="1"/>
</dbReference>
<feature type="domain" description="ABC transporter" evidence="9">
    <location>
        <begin position="224"/>
        <end position="458"/>
    </location>
</feature>
<feature type="non-terminal residue" evidence="11">
    <location>
        <position position="1298"/>
    </location>
</feature>
<evidence type="ECO:0000259" key="10">
    <source>
        <dbReference type="PROSITE" id="PS51012"/>
    </source>
</evidence>
<evidence type="ECO:0000256" key="4">
    <source>
        <dbReference type="ARBA" id="ARBA00022840"/>
    </source>
</evidence>
<evidence type="ECO:0000256" key="7">
    <source>
        <dbReference type="SAM" id="MobiDB-lite"/>
    </source>
</evidence>
<dbReference type="Proteomes" id="UP000825002">
    <property type="component" value="Unassembled WGS sequence"/>
</dbReference>
<evidence type="ECO:0000259" key="9">
    <source>
        <dbReference type="PROSITE" id="PS50893"/>
    </source>
</evidence>
<feature type="compositionally biased region" description="Low complexity" evidence="7">
    <location>
        <begin position="595"/>
        <end position="609"/>
    </location>
</feature>
<evidence type="ECO:0000256" key="3">
    <source>
        <dbReference type="ARBA" id="ARBA00022741"/>
    </source>
</evidence>